<dbReference type="EMBL" id="KK915170">
    <property type="protein sequence ID" value="KDP23929.1"/>
    <property type="molecule type" value="Genomic_DNA"/>
</dbReference>
<dbReference type="OrthoDB" id="550780at2759"/>
<evidence type="ECO:0000313" key="3">
    <source>
        <dbReference type="Proteomes" id="UP000027138"/>
    </source>
</evidence>
<feature type="region of interest" description="Disordered" evidence="1">
    <location>
        <begin position="1"/>
        <end position="74"/>
    </location>
</feature>
<dbReference type="Proteomes" id="UP000027138">
    <property type="component" value="Unassembled WGS sequence"/>
</dbReference>
<dbReference type="PANTHER" id="PTHR14523">
    <property type="entry name" value="UNCHARACTERIZED PROTEIN C17ORF53 HOMOLOG"/>
    <property type="match status" value="1"/>
</dbReference>
<feature type="region of interest" description="Disordered" evidence="1">
    <location>
        <begin position="132"/>
        <end position="151"/>
    </location>
</feature>
<feature type="compositionally biased region" description="Polar residues" evidence="1">
    <location>
        <begin position="28"/>
        <end position="41"/>
    </location>
</feature>
<keyword evidence="3" id="KW-1185">Reference proteome</keyword>
<sequence>MSEYNEKSWMPNYPLSLSQGRTEGIMNSLRQNANKRGSSLDQHMERDNATRDSCHGNGNNEDQNVVAGKQNGANVTAEVADGTDQDNNGKAVVCERLNPSSQAGRGNLSEGDQYGSAATGLIDVFDNQEIGNIDGPKWRRPPSSRVSVPQWTDEQLDKLFALD</sequence>
<name>A0A067JWJ9_JATCU</name>
<dbReference type="AlphaFoldDB" id="A0A067JWJ9"/>
<dbReference type="PANTHER" id="PTHR14523:SF1">
    <property type="entry name" value="HOMOLOGOUS RECOMBINATION OB-FOLD PROTEIN"/>
    <property type="match status" value="1"/>
</dbReference>
<gene>
    <name evidence="2" type="ORF">JCGZ_27089</name>
</gene>
<feature type="compositionally biased region" description="Basic and acidic residues" evidence="1">
    <location>
        <begin position="42"/>
        <end position="54"/>
    </location>
</feature>
<proteinExistence type="predicted"/>
<organism evidence="2 3">
    <name type="scientific">Jatropha curcas</name>
    <name type="common">Barbados nut</name>
    <dbReference type="NCBI Taxonomy" id="180498"/>
    <lineage>
        <taxon>Eukaryota</taxon>
        <taxon>Viridiplantae</taxon>
        <taxon>Streptophyta</taxon>
        <taxon>Embryophyta</taxon>
        <taxon>Tracheophyta</taxon>
        <taxon>Spermatophyta</taxon>
        <taxon>Magnoliopsida</taxon>
        <taxon>eudicotyledons</taxon>
        <taxon>Gunneridae</taxon>
        <taxon>Pentapetalae</taxon>
        <taxon>rosids</taxon>
        <taxon>fabids</taxon>
        <taxon>Malpighiales</taxon>
        <taxon>Euphorbiaceae</taxon>
        <taxon>Crotonoideae</taxon>
        <taxon>Jatropheae</taxon>
        <taxon>Jatropha</taxon>
    </lineage>
</organism>
<dbReference type="GO" id="GO:0000725">
    <property type="term" value="P:recombinational repair"/>
    <property type="evidence" value="ECO:0007669"/>
    <property type="project" value="InterPro"/>
</dbReference>
<dbReference type="InterPro" id="IPR028045">
    <property type="entry name" value="HROB"/>
</dbReference>
<protein>
    <submittedName>
        <fullName evidence="2">Uncharacterized protein</fullName>
    </submittedName>
</protein>
<accession>A0A067JWJ9</accession>
<evidence type="ECO:0000313" key="2">
    <source>
        <dbReference type="EMBL" id="KDP23929.1"/>
    </source>
</evidence>
<reference evidence="2 3" key="1">
    <citation type="journal article" date="2014" name="PLoS ONE">
        <title>Global Analysis of Gene Expression Profiles in Physic Nut (Jatropha curcas L.) Seedlings Exposed to Salt Stress.</title>
        <authorList>
            <person name="Zhang L."/>
            <person name="Zhang C."/>
            <person name="Wu P."/>
            <person name="Chen Y."/>
            <person name="Li M."/>
            <person name="Jiang H."/>
            <person name="Wu G."/>
        </authorList>
    </citation>
    <scope>NUCLEOTIDE SEQUENCE [LARGE SCALE GENOMIC DNA]</scope>
    <source>
        <strain evidence="3">cv. GZQX0401</strain>
        <tissue evidence="2">Young leaves</tissue>
    </source>
</reference>
<evidence type="ECO:0000256" key="1">
    <source>
        <dbReference type="SAM" id="MobiDB-lite"/>
    </source>
</evidence>